<evidence type="ECO:0000313" key="3">
    <source>
        <dbReference type="Proteomes" id="UP000295260"/>
    </source>
</evidence>
<sequence>MKSVISILLILLAIMGCTSSKSISTNPNDAVANKISDTVKIANEELEYEVIIIDPGFSSWILGRAQPRGFHSETFLESRNRIYVAEWNRRAMQPHLYNPNLYEMQIDYNPNIHYGYEVNYLIFNYFIYFQITYKQQLAGFVPRI</sequence>
<accession>A0A4R6QFJ7</accession>
<organism evidence="2 3">
    <name type="scientific">Flavobacterium dankookense</name>
    <dbReference type="NCBI Taxonomy" id="706186"/>
    <lineage>
        <taxon>Bacteria</taxon>
        <taxon>Pseudomonadati</taxon>
        <taxon>Bacteroidota</taxon>
        <taxon>Flavobacteriia</taxon>
        <taxon>Flavobacteriales</taxon>
        <taxon>Flavobacteriaceae</taxon>
        <taxon>Flavobacterium</taxon>
    </lineage>
</organism>
<dbReference type="EMBL" id="SNXR01000011">
    <property type="protein sequence ID" value="TDP61067.1"/>
    <property type="molecule type" value="Genomic_DNA"/>
</dbReference>
<keyword evidence="1" id="KW-0732">Signal</keyword>
<protein>
    <recommendedName>
        <fullName evidence="4">Lipoprotein</fullName>
    </recommendedName>
</protein>
<dbReference type="PROSITE" id="PS51257">
    <property type="entry name" value="PROKAR_LIPOPROTEIN"/>
    <property type="match status" value="1"/>
</dbReference>
<keyword evidence="3" id="KW-1185">Reference proteome</keyword>
<reference evidence="2 3" key="1">
    <citation type="submission" date="2019-03" db="EMBL/GenBank/DDBJ databases">
        <title>Genomic Encyclopedia of Archaeal and Bacterial Type Strains, Phase II (KMG-II): from individual species to whole genera.</title>
        <authorList>
            <person name="Goeker M."/>
        </authorList>
    </citation>
    <scope>NUCLEOTIDE SEQUENCE [LARGE SCALE GENOMIC DNA]</scope>
    <source>
        <strain evidence="2 3">DSM 25687</strain>
    </source>
</reference>
<dbReference type="AlphaFoldDB" id="A0A4R6QFJ7"/>
<name>A0A4R6QFJ7_9FLAO</name>
<gene>
    <name evidence="2" type="ORF">BC748_0675</name>
</gene>
<dbReference type="Proteomes" id="UP000295260">
    <property type="component" value="Unassembled WGS sequence"/>
</dbReference>
<dbReference type="OrthoDB" id="1119488at2"/>
<evidence type="ECO:0000256" key="1">
    <source>
        <dbReference type="SAM" id="SignalP"/>
    </source>
</evidence>
<evidence type="ECO:0000313" key="2">
    <source>
        <dbReference type="EMBL" id="TDP61067.1"/>
    </source>
</evidence>
<dbReference type="RefSeq" id="WP_133532015.1">
    <property type="nucleotide sequence ID" value="NZ_SNXR01000011.1"/>
</dbReference>
<dbReference type="Pfam" id="PF19643">
    <property type="entry name" value="DUF6146"/>
    <property type="match status" value="1"/>
</dbReference>
<proteinExistence type="predicted"/>
<dbReference type="InterPro" id="IPR046144">
    <property type="entry name" value="DUF6146"/>
</dbReference>
<feature type="chain" id="PRO_5020785267" description="Lipoprotein" evidence="1">
    <location>
        <begin position="24"/>
        <end position="144"/>
    </location>
</feature>
<evidence type="ECO:0008006" key="4">
    <source>
        <dbReference type="Google" id="ProtNLM"/>
    </source>
</evidence>
<comment type="caution">
    <text evidence="2">The sequence shown here is derived from an EMBL/GenBank/DDBJ whole genome shotgun (WGS) entry which is preliminary data.</text>
</comment>
<feature type="signal peptide" evidence="1">
    <location>
        <begin position="1"/>
        <end position="23"/>
    </location>
</feature>